<reference evidence="1 2" key="1">
    <citation type="submission" date="2023-06" db="EMBL/GenBank/DDBJ databases">
        <title>Draft genome sequence of Novosphingobium sp. strain IK01.</title>
        <authorList>
            <person name="Hatamoto M."/>
            <person name="Ikarashi T."/>
            <person name="Yamaguchi T."/>
        </authorList>
    </citation>
    <scope>NUCLEOTIDE SEQUENCE [LARGE SCALE GENOMIC DNA]</scope>
    <source>
        <strain evidence="1 2">IK01</strain>
    </source>
</reference>
<evidence type="ECO:0000313" key="2">
    <source>
        <dbReference type="Proteomes" id="UP001187221"/>
    </source>
</evidence>
<name>A0ABQ6P3N1_9SPHN</name>
<accession>A0ABQ6P3N1</accession>
<keyword evidence="1" id="KW-0255">Endonuclease</keyword>
<dbReference type="GO" id="GO:0004519">
    <property type="term" value="F:endonuclease activity"/>
    <property type="evidence" value="ECO:0007669"/>
    <property type="project" value="UniProtKB-KW"/>
</dbReference>
<dbReference type="InterPro" id="IPR010270">
    <property type="entry name" value="Phage_P2_GpM"/>
</dbReference>
<keyword evidence="1" id="KW-0378">Hydrolase</keyword>
<sequence>MKCPFRAHVERVSAAKAGTGARMNGQGLAPAEHGAGASEYRLLLAALGNDLRQLSNTQSLERKIEIKRGLFDRYRDWVDGALSAEQPAQDEILGTMLVWSIDIGDWPRAMAIAEHVLRHGLTLPERYKRTAGTLIAEEVAEAGLTLPSTVDLATLQRVEALTAATDMPDQVRAKLKKATGLAFKAAAEAFDPNAESGVAGGKPALIRAAITQFERALALNSTCGVKKLIAQLERELAQAASEKAE</sequence>
<proteinExistence type="predicted"/>
<organism evidence="1 2">
    <name type="scientific">Novosphingobium pituita</name>
    <dbReference type="NCBI Taxonomy" id="3056842"/>
    <lineage>
        <taxon>Bacteria</taxon>
        <taxon>Pseudomonadati</taxon>
        <taxon>Pseudomonadota</taxon>
        <taxon>Alphaproteobacteria</taxon>
        <taxon>Sphingomonadales</taxon>
        <taxon>Sphingomonadaceae</taxon>
        <taxon>Novosphingobium</taxon>
    </lineage>
</organism>
<keyword evidence="2" id="KW-1185">Reference proteome</keyword>
<gene>
    <name evidence="1" type="ORF">NUTIK01_06500</name>
</gene>
<comment type="caution">
    <text evidence="1">The sequence shown here is derived from an EMBL/GenBank/DDBJ whole genome shotgun (WGS) entry which is preliminary data.</text>
</comment>
<dbReference type="Pfam" id="PF05944">
    <property type="entry name" value="Phage_term_smal"/>
    <property type="match status" value="1"/>
</dbReference>
<dbReference type="Proteomes" id="UP001187221">
    <property type="component" value="Unassembled WGS sequence"/>
</dbReference>
<dbReference type="EMBL" id="BTFW01000001">
    <property type="protein sequence ID" value="GMM59873.1"/>
    <property type="molecule type" value="Genomic_DNA"/>
</dbReference>
<dbReference type="RefSeq" id="WP_317973706.1">
    <property type="nucleotide sequence ID" value="NZ_BTFW01000001.1"/>
</dbReference>
<protein>
    <submittedName>
        <fullName evidence="1">Terminase endonuclease subunit</fullName>
    </submittedName>
</protein>
<keyword evidence="1" id="KW-0540">Nuclease</keyword>
<evidence type="ECO:0000313" key="1">
    <source>
        <dbReference type="EMBL" id="GMM59873.1"/>
    </source>
</evidence>